<keyword evidence="4" id="KW-1185">Reference proteome</keyword>
<evidence type="ECO:0000313" key="4">
    <source>
        <dbReference type="Proteomes" id="UP001501645"/>
    </source>
</evidence>
<gene>
    <name evidence="3" type="ORF">GCM10023351_25190</name>
</gene>
<dbReference type="RefSeq" id="WP_345439700.1">
    <property type="nucleotide sequence ID" value="NZ_BAABKO010000004.1"/>
</dbReference>
<evidence type="ECO:0000256" key="2">
    <source>
        <dbReference type="SAM" id="SignalP"/>
    </source>
</evidence>
<organism evidence="3 4">
    <name type="scientific">Microbacterium gilvum</name>
    <dbReference type="NCBI Taxonomy" id="1336204"/>
    <lineage>
        <taxon>Bacteria</taxon>
        <taxon>Bacillati</taxon>
        <taxon>Actinomycetota</taxon>
        <taxon>Actinomycetes</taxon>
        <taxon>Micrococcales</taxon>
        <taxon>Microbacteriaceae</taxon>
        <taxon>Microbacterium</taxon>
    </lineage>
</organism>
<evidence type="ECO:0000256" key="1">
    <source>
        <dbReference type="SAM" id="MobiDB-lite"/>
    </source>
</evidence>
<feature type="signal peptide" evidence="2">
    <location>
        <begin position="1"/>
        <end position="27"/>
    </location>
</feature>
<protein>
    <recommendedName>
        <fullName evidence="5">Lipoprotein</fullName>
    </recommendedName>
</protein>
<keyword evidence="2" id="KW-0732">Signal</keyword>
<comment type="caution">
    <text evidence="3">The sequence shown here is derived from an EMBL/GenBank/DDBJ whole genome shotgun (WGS) entry which is preliminary data.</text>
</comment>
<accession>A0ABP9ADJ8</accession>
<feature type="chain" id="PRO_5045316583" description="Lipoprotein" evidence="2">
    <location>
        <begin position="28"/>
        <end position="222"/>
    </location>
</feature>
<feature type="compositionally biased region" description="Low complexity" evidence="1">
    <location>
        <begin position="21"/>
        <end position="46"/>
    </location>
</feature>
<reference evidence="4" key="1">
    <citation type="journal article" date="2019" name="Int. J. Syst. Evol. Microbiol.">
        <title>The Global Catalogue of Microorganisms (GCM) 10K type strain sequencing project: providing services to taxonomists for standard genome sequencing and annotation.</title>
        <authorList>
            <consortium name="The Broad Institute Genomics Platform"/>
            <consortium name="The Broad Institute Genome Sequencing Center for Infectious Disease"/>
            <person name="Wu L."/>
            <person name="Ma J."/>
        </authorList>
    </citation>
    <scope>NUCLEOTIDE SEQUENCE [LARGE SCALE GENOMIC DNA]</scope>
    <source>
        <strain evidence="4">JCM 18537</strain>
    </source>
</reference>
<dbReference type="PROSITE" id="PS51257">
    <property type="entry name" value="PROKAR_LIPOPROTEIN"/>
    <property type="match status" value="1"/>
</dbReference>
<evidence type="ECO:0008006" key="5">
    <source>
        <dbReference type="Google" id="ProtNLM"/>
    </source>
</evidence>
<proteinExistence type="predicted"/>
<name>A0ABP9ADJ8_9MICO</name>
<evidence type="ECO:0000313" key="3">
    <source>
        <dbReference type="EMBL" id="GAA4779160.1"/>
    </source>
</evidence>
<dbReference type="EMBL" id="BAABKO010000004">
    <property type="protein sequence ID" value="GAA4779160.1"/>
    <property type="molecule type" value="Genomic_DNA"/>
</dbReference>
<sequence length="222" mass="22531">MSRTRSAAALAGALALALAGCASPGGAEPGTTDSSAPSSATPSQTPATPPPTPSTPGRDEEDPADPATWEIEDGSIGPVELGEPFAQTLAGLPAEWINDDSCAWVAYWSSPDGTYLVSFQRDADAGADGPVVGVAVEWLSDMTGIGPRTEEGLGVGAQRDDVLAVFPDAEEVASPVDGVSHLRVRDDDAEDGALFFTYSDGGDGAGSVTVTTQETPSYEACA</sequence>
<dbReference type="Proteomes" id="UP001501645">
    <property type="component" value="Unassembled WGS sequence"/>
</dbReference>
<feature type="region of interest" description="Disordered" evidence="1">
    <location>
        <begin position="21"/>
        <end position="81"/>
    </location>
</feature>